<keyword evidence="3" id="KW-1185">Reference proteome</keyword>
<dbReference type="PANTHER" id="PTHR34859:SF2">
    <property type="entry name" value="LYSM DOMAIN-CONTAINING PROTEIN"/>
    <property type="match status" value="1"/>
</dbReference>
<gene>
    <name evidence="2" type="ORF">TrCOL_g2443</name>
</gene>
<proteinExistence type="predicted"/>
<evidence type="ECO:0000256" key="1">
    <source>
        <dbReference type="SAM" id="SignalP"/>
    </source>
</evidence>
<evidence type="ECO:0000313" key="2">
    <source>
        <dbReference type="EMBL" id="GMI43038.1"/>
    </source>
</evidence>
<reference evidence="3" key="1">
    <citation type="journal article" date="2023" name="Commun. Biol.">
        <title>Genome analysis of Parmales, the sister group of diatoms, reveals the evolutionary specialization of diatoms from phago-mixotrophs to photoautotrophs.</title>
        <authorList>
            <person name="Ban H."/>
            <person name="Sato S."/>
            <person name="Yoshikawa S."/>
            <person name="Yamada K."/>
            <person name="Nakamura Y."/>
            <person name="Ichinomiya M."/>
            <person name="Sato N."/>
            <person name="Blanc-Mathieu R."/>
            <person name="Endo H."/>
            <person name="Kuwata A."/>
            <person name="Ogata H."/>
        </authorList>
    </citation>
    <scope>NUCLEOTIDE SEQUENCE [LARGE SCALE GENOMIC DNA]</scope>
</reference>
<feature type="chain" id="PRO_5040752232" evidence="1">
    <location>
        <begin position="20"/>
        <end position="207"/>
    </location>
</feature>
<organism evidence="2 3">
    <name type="scientific">Triparma columacea</name>
    <dbReference type="NCBI Taxonomy" id="722753"/>
    <lineage>
        <taxon>Eukaryota</taxon>
        <taxon>Sar</taxon>
        <taxon>Stramenopiles</taxon>
        <taxon>Ochrophyta</taxon>
        <taxon>Bolidophyceae</taxon>
        <taxon>Parmales</taxon>
        <taxon>Triparmaceae</taxon>
        <taxon>Triparma</taxon>
    </lineage>
</organism>
<dbReference type="PANTHER" id="PTHR34859">
    <property type="entry name" value="UNNAMED PRODUCT"/>
    <property type="match status" value="1"/>
</dbReference>
<keyword evidence="1" id="KW-0732">Signal</keyword>
<sequence length="207" mass="22121">MAPTSLLTYAALNVTVASSDDPQPGGVCWKDSYGRGVGRPIHSCPSDQEKNGALCYPLCKENYYGVGPVCWENCKDGWVDEGALCRKDGSIETVAKKSYGRGAGYVLGCDDDEEEDAALCYDFCKEGFYGVGPVCWESCPEEEPVDGGAICCVDKQTCSDKILDLSTGLPKAIMEGILAGEDPAEISKAVYEALTSILGFVMFKCNA</sequence>
<name>A0A9W7LB69_9STRA</name>
<dbReference type="AlphaFoldDB" id="A0A9W7LB69"/>
<evidence type="ECO:0000313" key="3">
    <source>
        <dbReference type="Proteomes" id="UP001165065"/>
    </source>
</evidence>
<accession>A0A9W7LB69</accession>
<feature type="signal peptide" evidence="1">
    <location>
        <begin position="1"/>
        <end position="19"/>
    </location>
</feature>
<comment type="caution">
    <text evidence="2">The sequence shown here is derived from an EMBL/GenBank/DDBJ whole genome shotgun (WGS) entry which is preliminary data.</text>
</comment>
<dbReference type="Proteomes" id="UP001165065">
    <property type="component" value="Unassembled WGS sequence"/>
</dbReference>
<dbReference type="OrthoDB" id="71572at2759"/>
<dbReference type="EMBL" id="BRYA01000187">
    <property type="protein sequence ID" value="GMI43038.1"/>
    <property type="molecule type" value="Genomic_DNA"/>
</dbReference>
<protein>
    <submittedName>
        <fullName evidence="2">Uncharacterized protein</fullName>
    </submittedName>
</protein>